<name>A0ABM0MEU5_SACKO</name>
<evidence type="ECO:0000313" key="4">
    <source>
        <dbReference type="Proteomes" id="UP000694865"/>
    </source>
</evidence>
<proteinExistence type="predicted"/>
<dbReference type="Proteomes" id="UP000694865">
    <property type="component" value="Unplaced"/>
</dbReference>
<accession>A0ABM0MEU5</accession>
<sequence>MLSIQSVASRGKLFTLGLITLNLSICSSAGTAFTCFEIGDIFNITCPFETSQSVTLQSVRWSVDGVNSLIAHQLLGDEKEQNVVGDNNIINGPLSLTVNTTGMKEDINYVCTVTYLNGNHSQQQMCHVELHTCDSLSTQSLASANHTTIWDVQNSTQKYIEMLSYILGAILIVVVFTIVAIVVYCRRKRTEVNDPSYTAITRVSSNTTEA</sequence>
<feature type="chain" id="PRO_5045075666" evidence="2">
    <location>
        <begin position="30"/>
        <end position="210"/>
    </location>
</feature>
<feature type="domain" description="Ig-like" evidence="3">
    <location>
        <begin position="39"/>
        <end position="129"/>
    </location>
</feature>
<evidence type="ECO:0000256" key="2">
    <source>
        <dbReference type="SAM" id="SignalP"/>
    </source>
</evidence>
<organism evidence="4 5">
    <name type="scientific">Saccoglossus kowalevskii</name>
    <name type="common">Acorn worm</name>
    <dbReference type="NCBI Taxonomy" id="10224"/>
    <lineage>
        <taxon>Eukaryota</taxon>
        <taxon>Metazoa</taxon>
        <taxon>Hemichordata</taxon>
        <taxon>Enteropneusta</taxon>
        <taxon>Harrimaniidae</taxon>
        <taxon>Saccoglossus</taxon>
    </lineage>
</organism>
<dbReference type="InterPro" id="IPR007110">
    <property type="entry name" value="Ig-like_dom"/>
</dbReference>
<feature type="signal peptide" evidence="2">
    <location>
        <begin position="1"/>
        <end position="29"/>
    </location>
</feature>
<dbReference type="GeneID" id="102800479"/>
<keyword evidence="1" id="KW-0472">Membrane</keyword>
<feature type="transmembrane region" description="Helical" evidence="1">
    <location>
        <begin position="162"/>
        <end position="185"/>
    </location>
</feature>
<keyword evidence="4" id="KW-1185">Reference proteome</keyword>
<evidence type="ECO:0000256" key="1">
    <source>
        <dbReference type="SAM" id="Phobius"/>
    </source>
</evidence>
<keyword evidence="2" id="KW-0732">Signal</keyword>
<dbReference type="RefSeq" id="XP_006818536.1">
    <property type="nucleotide sequence ID" value="XM_006818473.1"/>
</dbReference>
<gene>
    <name evidence="5" type="primary">LOC102800479</name>
</gene>
<evidence type="ECO:0000313" key="5">
    <source>
        <dbReference type="RefSeq" id="XP_006818536.1"/>
    </source>
</evidence>
<keyword evidence="1" id="KW-0812">Transmembrane</keyword>
<reference evidence="5" key="1">
    <citation type="submission" date="2025-08" db="UniProtKB">
        <authorList>
            <consortium name="RefSeq"/>
        </authorList>
    </citation>
    <scope>IDENTIFICATION</scope>
    <source>
        <tissue evidence="5">Testes</tissue>
    </source>
</reference>
<dbReference type="PROSITE" id="PS50835">
    <property type="entry name" value="IG_LIKE"/>
    <property type="match status" value="1"/>
</dbReference>
<evidence type="ECO:0000259" key="3">
    <source>
        <dbReference type="PROSITE" id="PS50835"/>
    </source>
</evidence>
<protein>
    <submittedName>
        <fullName evidence="5">Uncharacterized protein LOC102800479</fullName>
    </submittedName>
</protein>
<keyword evidence="1" id="KW-1133">Transmembrane helix</keyword>